<protein>
    <recommendedName>
        <fullName evidence="1">DUF4773 domain-containing protein</fullName>
    </recommendedName>
</protein>
<evidence type="ECO:0000313" key="2">
    <source>
        <dbReference type="EMBL" id="CAE1241060.1"/>
    </source>
</evidence>
<dbReference type="Proteomes" id="UP000597762">
    <property type="component" value="Unassembled WGS sequence"/>
</dbReference>
<dbReference type="Pfam" id="PF15998">
    <property type="entry name" value="DUF4773"/>
    <property type="match status" value="1"/>
</dbReference>
<reference evidence="2" key="1">
    <citation type="submission" date="2021-01" db="EMBL/GenBank/DDBJ databases">
        <authorList>
            <person name="Li R."/>
            <person name="Bekaert M."/>
        </authorList>
    </citation>
    <scope>NUCLEOTIDE SEQUENCE</scope>
    <source>
        <strain evidence="2">Farmed</strain>
    </source>
</reference>
<dbReference type="EMBL" id="CAHIKZ030000838">
    <property type="protein sequence ID" value="CAE1241060.1"/>
    <property type="molecule type" value="Genomic_DNA"/>
</dbReference>
<gene>
    <name evidence="2" type="ORF">SPHA_22628</name>
</gene>
<sequence length="322" mass="36708">MHTLQMFILRAGADDINIDEAFLELCDSKRRISTGAILTEEMFNNQILKYIRASDIKNIPNGLKKNNEELKNGNVADKIMKDIDHLLSSLQIGEYDGNDDNSYNVSVGATCNWSENSFKCCQAFDLTGNTCLVAKFVGDDINFFVQIGGKMVWVNKMSYKNTIESMFRDISQLMSGNGHFEVKEQSEFLTEVKATSDNFVEMSRSSGDFSTTSCSWNGNTCQCCKHITIFKRKLSICVDIEVRDKHDVKISIKIGSITIWSGNVNMWNKQLEICHQISFLKLCLTMKDFHLSRHEIGGCVYVYGYMAWFKEGLRLFCFNKSF</sequence>
<feature type="domain" description="DUF4773" evidence="1">
    <location>
        <begin position="214"/>
        <end position="306"/>
    </location>
</feature>
<dbReference type="InterPro" id="IPR031941">
    <property type="entry name" value="DUF4773"/>
</dbReference>
<comment type="caution">
    <text evidence="2">The sequence shown here is derived from an EMBL/GenBank/DDBJ whole genome shotgun (WGS) entry which is preliminary data.</text>
</comment>
<evidence type="ECO:0000259" key="1">
    <source>
        <dbReference type="Pfam" id="PF15998"/>
    </source>
</evidence>
<keyword evidence="3" id="KW-1185">Reference proteome</keyword>
<accession>A0A812BRG7</accession>
<evidence type="ECO:0000313" key="3">
    <source>
        <dbReference type="Proteomes" id="UP000597762"/>
    </source>
</evidence>
<dbReference type="AlphaFoldDB" id="A0A812BRG7"/>
<proteinExistence type="predicted"/>
<organism evidence="2 3">
    <name type="scientific">Acanthosepion pharaonis</name>
    <name type="common">Pharaoh cuttlefish</name>
    <name type="synonym">Sepia pharaonis</name>
    <dbReference type="NCBI Taxonomy" id="158019"/>
    <lineage>
        <taxon>Eukaryota</taxon>
        <taxon>Metazoa</taxon>
        <taxon>Spiralia</taxon>
        <taxon>Lophotrochozoa</taxon>
        <taxon>Mollusca</taxon>
        <taxon>Cephalopoda</taxon>
        <taxon>Coleoidea</taxon>
        <taxon>Decapodiformes</taxon>
        <taxon>Sepiida</taxon>
        <taxon>Sepiina</taxon>
        <taxon>Sepiidae</taxon>
        <taxon>Acanthosepion</taxon>
    </lineage>
</organism>
<name>A0A812BRG7_ACAPH</name>